<name>A0AAN7P221_9COLE</name>
<keyword evidence="1" id="KW-1133">Transmembrane helix</keyword>
<evidence type="ECO:0000256" key="1">
    <source>
        <dbReference type="SAM" id="Phobius"/>
    </source>
</evidence>
<reference evidence="3" key="1">
    <citation type="submission" date="2023-01" db="EMBL/GenBank/DDBJ databases">
        <title>Key to firefly adult light organ development and bioluminescence: homeobox transcription factors regulate luciferase expression and transportation to peroxisome.</title>
        <authorList>
            <person name="Fu X."/>
        </authorList>
    </citation>
    <scope>NUCLEOTIDE SEQUENCE [LARGE SCALE GENOMIC DNA]</scope>
</reference>
<protein>
    <submittedName>
        <fullName evidence="2">Uncharacterized protein</fullName>
    </submittedName>
</protein>
<keyword evidence="1" id="KW-0472">Membrane</keyword>
<evidence type="ECO:0000313" key="2">
    <source>
        <dbReference type="EMBL" id="KAK4873593.1"/>
    </source>
</evidence>
<accession>A0AAN7P221</accession>
<comment type="caution">
    <text evidence="2">The sequence shown here is derived from an EMBL/GenBank/DDBJ whole genome shotgun (WGS) entry which is preliminary data.</text>
</comment>
<dbReference type="Proteomes" id="UP001353858">
    <property type="component" value="Unassembled WGS sequence"/>
</dbReference>
<sequence>MTQEDLSVPADVAGKIEVHFGKEDETSDEEDNIPLSVIRKTLHSEGVRAKRRLEASLGNDLNQRSEILIKKMMTNYLLIVTILVFCNLVFSAPPLKKSDSREGNSRSFHYFDYFEPEGNFDLANDDYEFDNDISSRTLPSKTKYNNRLQQYNSPIYYIRLPPQPYMFVPNLGYVSQPPSPSLNQFLNVPVSFLANGKPSQIYQWNGGVNHYNTPPPPTTSKPVTDSTIHRLPGKFSFNGKPNDIYVLEDHYNSLYSDALQNFYP</sequence>
<gene>
    <name evidence="2" type="ORF">RN001_012953</name>
</gene>
<keyword evidence="1" id="KW-0812">Transmembrane</keyword>
<dbReference type="AlphaFoldDB" id="A0AAN7P221"/>
<evidence type="ECO:0000313" key="3">
    <source>
        <dbReference type="Proteomes" id="UP001353858"/>
    </source>
</evidence>
<proteinExistence type="predicted"/>
<dbReference type="InterPro" id="IPR031983">
    <property type="entry name" value="DUF4786"/>
</dbReference>
<dbReference type="EMBL" id="JARPUR010000006">
    <property type="protein sequence ID" value="KAK4873593.1"/>
    <property type="molecule type" value="Genomic_DNA"/>
</dbReference>
<feature type="transmembrane region" description="Helical" evidence="1">
    <location>
        <begin position="73"/>
        <end position="92"/>
    </location>
</feature>
<dbReference type="Pfam" id="PF16027">
    <property type="entry name" value="DUF4786"/>
    <property type="match status" value="1"/>
</dbReference>
<organism evidence="2 3">
    <name type="scientific">Aquatica leii</name>
    <dbReference type="NCBI Taxonomy" id="1421715"/>
    <lineage>
        <taxon>Eukaryota</taxon>
        <taxon>Metazoa</taxon>
        <taxon>Ecdysozoa</taxon>
        <taxon>Arthropoda</taxon>
        <taxon>Hexapoda</taxon>
        <taxon>Insecta</taxon>
        <taxon>Pterygota</taxon>
        <taxon>Neoptera</taxon>
        <taxon>Endopterygota</taxon>
        <taxon>Coleoptera</taxon>
        <taxon>Polyphaga</taxon>
        <taxon>Elateriformia</taxon>
        <taxon>Elateroidea</taxon>
        <taxon>Lampyridae</taxon>
        <taxon>Luciolinae</taxon>
        <taxon>Aquatica</taxon>
    </lineage>
</organism>
<keyword evidence="3" id="KW-1185">Reference proteome</keyword>